<reference evidence="1" key="1">
    <citation type="submission" date="2017-12" db="EMBL/GenBank/DDBJ databases">
        <authorList>
            <person name="Barbosa P."/>
            <person name="Usie A."/>
            <person name="Ramos A.M."/>
        </authorList>
    </citation>
    <scope>NUCLEOTIDE SEQUENCE</scope>
    <source>
        <strain evidence="1">HL8</strain>
        <tissue evidence="1">Leaves</tissue>
    </source>
</reference>
<dbReference type="EMBL" id="PKMF04000028">
    <property type="protein sequence ID" value="KAK7857312.1"/>
    <property type="molecule type" value="Genomic_DNA"/>
</dbReference>
<evidence type="ECO:0000313" key="1">
    <source>
        <dbReference type="EMBL" id="KAK7857312.1"/>
    </source>
</evidence>
<gene>
    <name evidence="1" type="primary">ABCA1_1</name>
    <name evidence="1" type="ORF">CFP56_018614</name>
</gene>
<reference evidence="1" key="2">
    <citation type="journal article" date="2018" name="Sci. Data">
        <title>The draft genome sequence of cork oak.</title>
        <authorList>
            <person name="Ramos A.M."/>
            <person name="Usie A."/>
            <person name="Barbosa P."/>
            <person name="Barros P.M."/>
            <person name="Capote T."/>
            <person name="Chaves I."/>
            <person name="Simoes F."/>
            <person name="Abreu I."/>
            <person name="Carrasquinho I."/>
            <person name="Faro C."/>
            <person name="Guimaraes J.B."/>
            <person name="Mendonca D."/>
            <person name="Nobrega F."/>
            <person name="Rodrigues L."/>
            <person name="Saibo N.J.M."/>
            <person name="Varela M.C."/>
            <person name="Egas C."/>
            <person name="Matos J."/>
            <person name="Miguel C.M."/>
            <person name="Oliveira M.M."/>
            <person name="Ricardo C.P."/>
            <person name="Goncalves S."/>
        </authorList>
    </citation>
    <scope>NUCLEOTIDE SEQUENCE [LARGE SCALE GENOMIC DNA]</scope>
    <source>
        <strain evidence="1">HL8</strain>
    </source>
</reference>
<accession>A0AAW0M057</accession>
<dbReference type="AlphaFoldDB" id="A0AAW0M057"/>
<proteinExistence type="predicted"/>
<name>A0AAW0M057_QUESU</name>
<comment type="caution">
    <text evidence="1">The sequence shown here is derived from an EMBL/GenBank/DDBJ whole genome shotgun (WGS) entry which is preliminary data.</text>
</comment>
<reference evidence="1" key="3">
    <citation type="submission" date="2023-07" db="EMBL/GenBank/DDBJ databases">
        <title>An improved reference 1 genome and first organelle genomes of Quercus suber.</title>
        <authorList>
            <consortium name="Genosuber Consortium"/>
            <person name="Usie A."/>
            <person name="Serra O."/>
            <person name="Barros P."/>
        </authorList>
    </citation>
    <scope>NUCLEOTIDE SEQUENCE</scope>
    <source>
        <strain evidence="1">HL8</strain>
        <tissue evidence="1">Leaves</tissue>
    </source>
</reference>
<protein>
    <submittedName>
        <fullName evidence="1">Abc transporter a family member 1</fullName>
    </submittedName>
</protein>
<sequence>MEARAVVPAQPRVWACEQKIKEGLYMMGLKDRIFCLSWYIFRSSSKYWMHSFCFLFSKLIQPQNIEIPSLHSSGNASLLMLLQMQFSPSNIGTAPTPTREYTDDEFQYVIKEVMGVLN</sequence>
<organism evidence="1">
    <name type="scientific">Quercus suber</name>
    <name type="common">Cork oak</name>
    <dbReference type="NCBI Taxonomy" id="58331"/>
    <lineage>
        <taxon>Eukaryota</taxon>
        <taxon>Viridiplantae</taxon>
        <taxon>Streptophyta</taxon>
        <taxon>Embryophyta</taxon>
        <taxon>Tracheophyta</taxon>
        <taxon>Spermatophyta</taxon>
        <taxon>Magnoliopsida</taxon>
        <taxon>eudicotyledons</taxon>
        <taxon>Gunneridae</taxon>
        <taxon>Pentapetalae</taxon>
        <taxon>rosids</taxon>
        <taxon>fabids</taxon>
        <taxon>Fagales</taxon>
        <taxon>Fagaceae</taxon>
        <taxon>Quercus</taxon>
    </lineage>
</organism>